<organism evidence="3 4">
    <name type="scientific">Chrysochromulina tobinii</name>
    <dbReference type="NCBI Taxonomy" id="1460289"/>
    <lineage>
        <taxon>Eukaryota</taxon>
        <taxon>Haptista</taxon>
        <taxon>Haptophyta</taxon>
        <taxon>Prymnesiophyceae</taxon>
        <taxon>Prymnesiales</taxon>
        <taxon>Chrysochromulinaceae</taxon>
        <taxon>Chrysochromulina</taxon>
    </lineage>
</organism>
<dbReference type="SUPFAM" id="SSF90112">
    <property type="entry name" value="Neurotransmitter-gated ion-channel transmembrane pore"/>
    <property type="match status" value="1"/>
</dbReference>
<accession>A0A0M0JTF3</accession>
<keyword evidence="1" id="KW-0472">Membrane</keyword>
<sequence length="234" mass="26232">MNGLDDKDKDAIHKCFNVVQRDNIGMSNVWYLCKGVRMRSFHTRSVASGSGTIYPCLNISLLATRRPEFYLWNIEVPMFVLTSLIGLTWAIAPEEVGDRISVSLTLVLTAVAYKLTVAQSIPQVAYLTLLDKYVSLCFIFMVVATVENALLPSLVQHGADRALTDVVCLRIWGSGWLACCAWYVVTAMRLQNKRWRAMQDYDLQNSLSHGEGLGTGTMSESQMQSQGYMRLFEA</sequence>
<gene>
    <name evidence="3" type="ORF">Ctob_015052</name>
</gene>
<name>A0A0M0JTF3_9EUKA</name>
<keyword evidence="4" id="KW-1185">Reference proteome</keyword>
<dbReference type="EMBL" id="JWZX01002353">
    <property type="protein sequence ID" value="KOO29810.1"/>
    <property type="molecule type" value="Genomic_DNA"/>
</dbReference>
<dbReference type="Pfam" id="PF02932">
    <property type="entry name" value="Neur_chan_memb"/>
    <property type="match status" value="1"/>
</dbReference>
<evidence type="ECO:0000259" key="2">
    <source>
        <dbReference type="Pfam" id="PF02932"/>
    </source>
</evidence>
<comment type="caution">
    <text evidence="3">The sequence shown here is derived from an EMBL/GenBank/DDBJ whole genome shotgun (WGS) entry which is preliminary data.</text>
</comment>
<dbReference type="Proteomes" id="UP000037460">
    <property type="component" value="Unassembled WGS sequence"/>
</dbReference>
<dbReference type="InterPro" id="IPR006029">
    <property type="entry name" value="Neurotrans-gated_channel_TM"/>
</dbReference>
<dbReference type="InterPro" id="IPR038050">
    <property type="entry name" value="Neuro_actylchol_rec"/>
</dbReference>
<evidence type="ECO:0000313" key="3">
    <source>
        <dbReference type="EMBL" id="KOO29810.1"/>
    </source>
</evidence>
<dbReference type="AlphaFoldDB" id="A0A0M0JTF3"/>
<proteinExistence type="predicted"/>
<feature type="domain" description="Neurotransmitter-gated ion-channel transmembrane" evidence="2">
    <location>
        <begin position="76"/>
        <end position="151"/>
    </location>
</feature>
<keyword evidence="3" id="KW-0675">Receptor</keyword>
<dbReference type="InterPro" id="IPR036719">
    <property type="entry name" value="Neuro-gated_channel_TM_sf"/>
</dbReference>
<dbReference type="OrthoDB" id="407205at2759"/>
<feature type="transmembrane region" description="Helical" evidence="1">
    <location>
        <begin position="171"/>
        <end position="190"/>
    </location>
</feature>
<feature type="transmembrane region" description="Helical" evidence="1">
    <location>
        <begin position="133"/>
        <end position="151"/>
    </location>
</feature>
<evidence type="ECO:0000313" key="4">
    <source>
        <dbReference type="Proteomes" id="UP000037460"/>
    </source>
</evidence>
<dbReference type="GO" id="GO:0006811">
    <property type="term" value="P:monoatomic ion transport"/>
    <property type="evidence" value="ECO:0007669"/>
    <property type="project" value="InterPro"/>
</dbReference>
<feature type="transmembrane region" description="Helical" evidence="1">
    <location>
        <begin position="104"/>
        <end position="121"/>
    </location>
</feature>
<keyword evidence="1" id="KW-0812">Transmembrane</keyword>
<reference evidence="4" key="1">
    <citation type="journal article" date="2015" name="PLoS Genet.">
        <title>Genome Sequence and Transcriptome Analyses of Chrysochromulina tobin: Metabolic Tools for Enhanced Algal Fitness in the Prominent Order Prymnesiales (Haptophyceae).</title>
        <authorList>
            <person name="Hovde B.T."/>
            <person name="Deodato C.R."/>
            <person name="Hunsperger H.M."/>
            <person name="Ryken S.A."/>
            <person name="Yost W."/>
            <person name="Jha R.K."/>
            <person name="Patterson J."/>
            <person name="Monnat R.J. Jr."/>
            <person name="Barlow S.B."/>
            <person name="Starkenburg S.R."/>
            <person name="Cattolico R.A."/>
        </authorList>
    </citation>
    <scope>NUCLEOTIDE SEQUENCE</scope>
    <source>
        <strain evidence="4">CCMP291</strain>
    </source>
</reference>
<evidence type="ECO:0000256" key="1">
    <source>
        <dbReference type="SAM" id="Phobius"/>
    </source>
</evidence>
<protein>
    <submittedName>
        <fullName evidence="3">Gamma-aminobutyric acid receptor subunit gamma-2</fullName>
    </submittedName>
</protein>
<feature type="transmembrane region" description="Helical" evidence="1">
    <location>
        <begin position="69"/>
        <end position="92"/>
    </location>
</feature>
<dbReference type="GO" id="GO:0016020">
    <property type="term" value="C:membrane"/>
    <property type="evidence" value="ECO:0007669"/>
    <property type="project" value="InterPro"/>
</dbReference>
<dbReference type="Gene3D" id="1.20.58.390">
    <property type="entry name" value="Neurotransmitter-gated ion-channel transmembrane domain"/>
    <property type="match status" value="1"/>
</dbReference>
<keyword evidence="1" id="KW-1133">Transmembrane helix</keyword>